<name>A0AAV9VPI6_9PEZI</name>
<accession>A0AAV9VPI6</accession>
<protein>
    <submittedName>
        <fullName evidence="3">Uncharacterized protein</fullName>
    </submittedName>
</protein>
<gene>
    <name evidence="3" type="ORF">TWF730_001002</name>
</gene>
<evidence type="ECO:0000313" key="3">
    <source>
        <dbReference type="EMBL" id="KAK6363576.1"/>
    </source>
</evidence>
<keyword evidence="2" id="KW-0732">Signal</keyword>
<organism evidence="3 4">
    <name type="scientific">Orbilia blumenaviensis</name>
    <dbReference type="NCBI Taxonomy" id="1796055"/>
    <lineage>
        <taxon>Eukaryota</taxon>
        <taxon>Fungi</taxon>
        <taxon>Dikarya</taxon>
        <taxon>Ascomycota</taxon>
        <taxon>Pezizomycotina</taxon>
        <taxon>Orbiliomycetes</taxon>
        <taxon>Orbiliales</taxon>
        <taxon>Orbiliaceae</taxon>
        <taxon>Orbilia</taxon>
    </lineage>
</organism>
<feature type="chain" id="PRO_5043922900" evidence="2">
    <location>
        <begin position="28"/>
        <end position="483"/>
    </location>
</feature>
<evidence type="ECO:0000313" key="4">
    <source>
        <dbReference type="Proteomes" id="UP001373714"/>
    </source>
</evidence>
<dbReference type="EMBL" id="JAVHNS010000001">
    <property type="protein sequence ID" value="KAK6363576.1"/>
    <property type="molecule type" value="Genomic_DNA"/>
</dbReference>
<keyword evidence="4" id="KW-1185">Reference proteome</keyword>
<feature type="region of interest" description="Disordered" evidence="1">
    <location>
        <begin position="463"/>
        <end position="483"/>
    </location>
</feature>
<dbReference type="Proteomes" id="UP001373714">
    <property type="component" value="Unassembled WGS sequence"/>
</dbReference>
<dbReference type="AlphaFoldDB" id="A0AAV9VPI6"/>
<proteinExistence type="predicted"/>
<evidence type="ECO:0000256" key="2">
    <source>
        <dbReference type="SAM" id="SignalP"/>
    </source>
</evidence>
<feature type="signal peptide" evidence="2">
    <location>
        <begin position="1"/>
        <end position="27"/>
    </location>
</feature>
<comment type="caution">
    <text evidence="3">The sequence shown here is derived from an EMBL/GenBank/DDBJ whole genome shotgun (WGS) entry which is preliminary data.</text>
</comment>
<reference evidence="3 4" key="1">
    <citation type="submission" date="2019-10" db="EMBL/GenBank/DDBJ databases">
        <authorList>
            <person name="Palmer J.M."/>
        </authorList>
    </citation>
    <scope>NUCLEOTIDE SEQUENCE [LARGE SCALE GENOMIC DNA]</scope>
    <source>
        <strain evidence="3 4">TWF730</strain>
    </source>
</reference>
<evidence type="ECO:0000256" key="1">
    <source>
        <dbReference type="SAM" id="MobiDB-lite"/>
    </source>
</evidence>
<sequence>MCLEIGRRALLPLAVALLSQYVNLAVGQEVEELFYIRIHPVLLPGLDAPSVTLRNEFWKGHTAVYLKENLLQGQILGLIDAGYNPAETADPQASKLTEEGLDDLINGRIPTPRTPGQQAVELDYYTLVKYRDPDNRENPSRFILRFANGHRFGWIPYVGLWTQWYAGSELWMESMEDLQDPVFVQRTDGSIYIDGAESWDNFVCRTTFIDEADADTQSESQGGPPPAVWWGFTSLQRSVWQAGKVPRLSSTPFDCIPVAITLAPVSPQTNQVPIAQDILQQDIIEVEEETDSDYGLAPSAEVLSAGNANYDGTPIYFNFEESEPLNSDVLQGGQSNFYSHGNTAQHLFDIEDESGSDEEFNYDAYINYGNGLSPRPSEQVDNSQSEERMQPLEFPESPAAANRALNRANSLAAFEPATGQTAWLQNFPRLQSKYHSTGELSGNGPNGVFLKALATKSDEILAQTPGGGSLKIIPTKSDDVLRD</sequence>